<dbReference type="PANTHER" id="PTHR35794:SF2">
    <property type="entry name" value="CELL DIVISION PROTEIN DIVIVA"/>
    <property type="match status" value="1"/>
</dbReference>
<keyword evidence="5" id="KW-0132">Cell division</keyword>
<dbReference type="NCBIfam" id="TIGR03544">
    <property type="entry name" value="DivI1A_domain"/>
    <property type="match status" value="1"/>
</dbReference>
<dbReference type="RefSeq" id="WP_116411123.1">
    <property type="nucleotide sequence ID" value="NZ_NBXB01000021.1"/>
</dbReference>
<sequence length="226" mass="24278">MPLTPEEVVNKRFSQTQFRAGYDQDEVDDFLDEVVVELRRLIAENEELRAGIVPSAAAPVAVTSAAAASEEAAPAEPAAEVSEETAVVDVVKEAPAETPEPIAALVAVAPTTVGDPEDAASTTSLLQLARRLHDEHVKEGSDKRAALIEEGQATANRLVAEAEAKQRTELAKLNQEKAGIEHRIDELRTFEKEYRQKLRGYIESQLSDLDSSGESAPAGSFQGFGA</sequence>
<keyword evidence="7" id="KW-0131">Cell cycle</keyword>
<comment type="subcellular location">
    <subcellularLocation>
        <location evidence="1">Cytoplasm</location>
    </subcellularLocation>
</comment>
<comment type="caution">
    <text evidence="11">The sequence shown here is derived from an EMBL/GenBank/DDBJ whole genome shotgun (WGS) entry which is preliminary data.</text>
</comment>
<evidence type="ECO:0000256" key="8">
    <source>
        <dbReference type="ARBA" id="ARBA00031737"/>
    </source>
</evidence>
<dbReference type="PANTHER" id="PTHR35794">
    <property type="entry name" value="CELL DIVISION PROTEIN DIVIVA"/>
    <property type="match status" value="1"/>
</dbReference>
<accession>A0A3E0W212</accession>
<evidence type="ECO:0000256" key="6">
    <source>
        <dbReference type="ARBA" id="ARBA00023054"/>
    </source>
</evidence>
<proteinExistence type="inferred from homology"/>
<dbReference type="Pfam" id="PF05103">
    <property type="entry name" value="DivIVA"/>
    <property type="match status" value="1"/>
</dbReference>
<comment type="similarity">
    <text evidence="2">Belongs to the DivIVA family.</text>
</comment>
<dbReference type="InterPro" id="IPR007793">
    <property type="entry name" value="DivIVA_fam"/>
</dbReference>
<evidence type="ECO:0000256" key="7">
    <source>
        <dbReference type="ARBA" id="ARBA00023306"/>
    </source>
</evidence>
<evidence type="ECO:0000256" key="3">
    <source>
        <dbReference type="ARBA" id="ARBA00018787"/>
    </source>
</evidence>
<dbReference type="Proteomes" id="UP000256541">
    <property type="component" value="Unassembled WGS sequence"/>
</dbReference>
<feature type="region of interest" description="Disordered" evidence="10">
    <location>
        <begin position="206"/>
        <end position="226"/>
    </location>
</feature>
<dbReference type="InterPro" id="IPR019933">
    <property type="entry name" value="DivIVA_domain"/>
</dbReference>
<evidence type="ECO:0000256" key="1">
    <source>
        <dbReference type="ARBA" id="ARBA00004496"/>
    </source>
</evidence>
<name>A0A3E0W212_9MICO</name>
<evidence type="ECO:0000313" key="11">
    <source>
        <dbReference type="EMBL" id="RFA15127.1"/>
    </source>
</evidence>
<evidence type="ECO:0000256" key="10">
    <source>
        <dbReference type="SAM" id="MobiDB-lite"/>
    </source>
</evidence>
<organism evidence="11 12">
    <name type="scientific">Subtercola boreus</name>
    <dbReference type="NCBI Taxonomy" id="120213"/>
    <lineage>
        <taxon>Bacteria</taxon>
        <taxon>Bacillati</taxon>
        <taxon>Actinomycetota</taxon>
        <taxon>Actinomycetes</taxon>
        <taxon>Micrococcales</taxon>
        <taxon>Microbacteriaceae</taxon>
        <taxon>Subtercola</taxon>
    </lineage>
</organism>
<keyword evidence="6 9" id="KW-0175">Coiled coil</keyword>
<keyword evidence="4" id="KW-0963">Cytoplasm</keyword>
<dbReference type="GO" id="GO:0005737">
    <property type="term" value="C:cytoplasm"/>
    <property type="evidence" value="ECO:0007669"/>
    <property type="project" value="UniProtKB-SubCell"/>
</dbReference>
<evidence type="ECO:0000256" key="9">
    <source>
        <dbReference type="SAM" id="Coils"/>
    </source>
</evidence>
<evidence type="ECO:0000256" key="4">
    <source>
        <dbReference type="ARBA" id="ARBA00022490"/>
    </source>
</evidence>
<dbReference type="EMBL" id="NBXB01000021">
    <property type="protein sequence ID" value="RFA15127.1"/>
    <property type="molecule type" value="Genomic_DNA"/>
</dbReference>
<feature type="coiled-coil region" evidence="9">
    <location>
        <begin position="163"/>
        <end position="190"/>
    </location>
</feature>
<dbReference type="GO" id="GO:0051301">
    <property type="term" value="P:cell division"/>
    <property type="evidence" value="ECO:0007669"/>
    <property type="project" value="UniProtKB-KW"/>
</dbReference>
<gene>
    <name evidence="11" type="ORF">B7R22_07310</name>
</gene>
<evidence type="ECO:0000256" key="2">
    <source>
        <dbReference type="ARBA" id="ARBA00009008"/>
    </source>
</evidence>
<dbReference type="Gene3D" id="6.10.250.660">
    <property type="match status" value="1"/>
</dbReference>
<dbReference type="OrthoDB" id="9815492at2"/>
<protein>
    <recommendedName>
        <fullName evidence="3">Cell wall synthesis protein Wag31</fullName>
    </recommendedName>
    <alternativeName>
        <fullName evidence="8">Antigen 84</fullName>
    </alternativeName>
</protein>
<evidence type="ECO:0000256" key="5">
    <source>
        <dbReference type="ARBA" id="ARBA00022618"/>
    </source>
</evidence>
<reference evidence="11 12" key="1">
    <citation type="submission" date="2017-04" db="EMBL/GenBank/DDBJ databases">
        <title>Comparative genome analysis of Subtercola boreus.</title>
        <authorList>
            <person name="Cho Y.-J."/>
            <person name="Cho A."/>
            <person name="Kim O.-S."/>
            <person name="Lee J.-I."/>
        </authorList>
    </citation>
    <scope>NUCLEOTIDE SEQUENCE [LARGE SCALE GENOMIC DNA]</scope>
    <source>
        <strain evidence="11 12">P27479</strain>
    </source>
</reference>
<dbReference type="AlphaFoldDB" id="A0A3E0W212"/>
<evidence type="ECO:0000313" key="12">
    <source>
        <dbReference type="Proteomes" id="UP000256541"/>
    </source>
</evidence>